<dbReference type="InterPro" id="IPR029062">
    <property type="entry name" value="Class_I_gatase-like"/>
</dbReference>
<evidence type="ECO:0000313" key="3">
    <source>
        <dbReference type="Proteomes" id="UP000622552"/>
    </source>
</evidence>
<dbReference type="Proteomes" id="UP000622552">
    <property type="component" value="Unassembled WGS sequence"/>
</dbReference>
<keyword evidence="3" id="KW-1185">Reference proteome</keyword>
<dbReference type="AlphaFoldDB" id="A0A8J7GFH8"/>
<dbReference type="PANTHER" id="PTHR43130:SF2">
    <property type="entry name" value="DJ-1_PFPI DOMAIN-CONTAINING PROTEIN"/>
    <property type="match status" value="1"/>
</dbReference>
<feature type="domain" description="DJ-1/PfpI" evidence="1">
    <location>
        <begin position="2"/>
        <end position="156"/>
    </location>
</feature>
<reference evidence="2" key="1">
    <citation type="submission" date="2020-11" db="EMBL/GenBank/DDBJ databases">
        <title>Sequencing the genomes of 1000 actinobacteria strains.</title>
        <authorList>
            <person name="Klenk H.-P."/>
        </authorList>
    </citation>
    <scope>NUCLEOTIDE SEQUENCE</scope>
    <source>
        <strain evidence="2">DSM 45356</strain>
    </source>
</reference>
<organism evidence="2 3">
    <name type="scientific">Longispora fulva</name>
    <dbReference type="NCBI Taxonomy" id="619741"/>
    <lineage>
        <taxon>Bacteria</taxon>
        <taxon>Bacillati</taxon>
        <taxon>Actinomycetota</taxon>
        <taxon>Actinomycetes</taxon>
        <taxon>Micromonosporales</taxon>
        <taxon>Micromonosporaceae</taxon>
        <taxon>Longispora</taxon>
    </lineage>
</organism>
<dbReference type="PANTHER" id="PTHR43130">
    <property type="entry name" value="ARAC-FAMILY TRANSCRIPTIONAL REGULATOR"/>
    <property type="match status" value="1"/>
</dbReference>
<dbReference type="Gene3D" id="3.40.50.880">
    <property type="match status" value="1"/>
</dbReference>
<evidence type="ECO:0000259" key="1">
    <source>
        <dbReference type="Pfam" id="PF01965"/>
    </source>
</evidence>
<gene>
    <name evidence="2" type="ORF">IW245_003020</name>
</gene>
<dbReference type="Pfam" id="PF01965">
    <property type="entry name" value="DJ-1_PfpI"/>
    <property type="match status" value="1"/>
</dbReference>
<dbReference type="RefSeq" id="WP_197003751.1">
    <property type="nucleotide sequence ID" value="NZ_BONS01000016.1"/>
</dbReference>
<dbReference type="SUPFAM" id="SSF52317">
    <property type="entry name" value="Class I glutamine amidotransferase-like"/>
    <property type="match status" value="1"/>
</dbReference>
<comment type="caution">
    <text evidence="2">The sequence shown here is derived from an EMBL/GenBank/DDBJ whole genome shotgun (WGS) entry which is preliminary data.</text>
</comment>
<name>A0A8J7GFH8_9ACTN</name>
<dbReference type="EMBL" id="JADOUF010000001">
    <property type="protein sequence ID" value="MBG6136826.1"/>
    <property type="molecule type" value="Genomic_DNA"/>
</dbReference>
<sequence>MQVAVVTFDGFNELDSFIASAMINRCRREGLTAYITTPSPVVTSMNGVEVTGQRPLEFVSEADVVLIGSGVKTRDVVADDSLLAALPLDPARQLIGSQCSGALVLARLGLLATMPACADLTTRPYVEACGVTVLDAPFHTEGNIATAGGCLASQYLAAWVITRTLGEDAARGVIEYVAPVGEQEATVERVLRAIRMEESALRSGASRTSATV</sequence>
<evidence type="ECO:0000313" key="2">
    <source>
        <dbReference type="EMBL" id="MBG6136826.1"/>
    </source>
</evidence>
<proteinExistence type="predicted"/>
<dbReference type="GO" id="GO:0006355">
    <property type="term" value="P:regulation of DNA-templated transcription"/>
    <property type="evidence" value="ECO:0007669"/>
    <property type="project" value="TreeGrafter"/>
</dbReference>
<dbReference type="InterPro" id="IPR002818">
    <property type="entry name" value="DJ-1/PfpI"/>
</dbReference>
<dbReference type="InterPro" id="IPR052158">
    <property type="entry name" value="INH-QAR"/>
</dbReference>
<accession>A0A8J7GFH8</accession>
<protein>
    <submittedName>
        <fullName evidence="2">Transcriptional regulator GlxA family with amidase domain</fullName>
    </submittedName>
</protein>